<protein>
    <recommendedName>
        <fullName evidence="4">O-antigen ligase domain-containing protein</fullName>
    </recommendedName>
</protein>
<feature type="transmembrane region" description="Helical" evidence="1">
    <location>
        <begin position="109"/>
        <end position="134"/>
    </location>
</feature>
<gene>
    <name evidence="2" type="ORF">WMW71_01625</name>
</gene>
<dbReference type="RefSeq" id="WP_187659168.1">
    <property type="nucleotide sequence ID" value="NZ_JACTAB010000001.1"/>
</dbReference>
<name>A0ABU9DZC4_9FLAO</name>
<keyword evidence="1" id="KW-1133">Transmembrane helix</keyword>
<feature type="transmembrane region" description="Helical" evidence="1">
    <location>
        <begin position="12"/>
        <end position="38"/>
    </location>
</feature>
<reference evidence="2 3" key="1">
    <citation type="submission" date="2024-04" db="EMBL/GenBank/DDBJ databases">
        <title>draft genome sequnece of Flavobacterium buctense JCM 30750.</title>
        <authorList>
            <person name="Kim D.-U."/>
        </authorList>
    </citation>
    <scope>NUCLEOTIDE SEQUENCE [LARGE SCALE GENOMIC DNA]</scope>
    <source>
        <strain evidence="2 3">JCM 30750</strain>
    </source>
</reference>
<feature type="transmembrane region" description="Helical" evidence="1">
    <location>
        <begin position="327"/>
        <end position="350"/>
    </location>
</feature>
<feature type="transmembrane region" description="Helical" evidence="1">
    <location>
        <begin position="173"/>
        <end position="201"/>
    </location>
</feature>
<dbReference type="Proteomes" id="UP001491349">
    <property type="component" value="Unassembled WGS sequence"/>
</dbReference>
<evidence type="ECO:0008006" key="4">
    <source>
        <dbReference type="Google" id="ProtNLM"/>
    </source>
</evidence>
<keyword evidence="1" id="KW-0812">Transmembrane</keyword>
<comment type="caution">
    <text evidence="2">The sequence shown here is derived from an EMBL/GenBank/DDBJ whole genome shotgun (WGS) entry which is preliminary data.</text>
</comment>
<dbReference type="EMBL" id="JBBPCB010000001">
    <property type="protein sequence ID" value="MEK8179026.1"/>
    <property type="molecule type" value="Genomic_DNA"/>
</dbReference>
<feature type="transmembrane region" description="Helical" evidence="1">
    <location>
        <begin position="77"/>
        <end position="97"/>
    </location>
</feature>
<sequence length="408" mass="47271">MKITIPNNWFHQFLFILCIAVPYLDNFESTISVWSLAFVLTIQQKYSVSLFKLIIPYALILLIAIIVSFNYDYQKYLVIRDITYLCKPMIGFFLGYQLCGRNFQNAFRLIVKTGVFIAICHIIIILNAIFIYGARTVSDLRFYSGYFSDYEIYTFIILLFHKEFQLDYSKKTLRILTVIVGFSAFMYLARTNFIQFVILFLAVKGYLVLNKKAIIIMGSIIITVVVGYSIIVSTNPRRGADGLEGFLYKIKVAPMEPFKTKINREDYKDFNDNYRSYENILTIRQVTRDGATTTIFGKGIGSQIDLKQHVWLGDMHLRFISILHNGFMIVFLKSGLLGIVMYLFTILFFFRKFKTDNPTVKSINLLFIGTGVFLLVSNWVFLGFYNLTETKSILIGFLIAYREKLNNP</sequence>
<evidence type="ECO:0000256" key="1">
    <source>
        <dbReference type="SAM" id="Phobius"/>
    </source>
</evidence>
<feature type="transmembrane region" description="Helical" evidence="1">
    <location>
        <begin position="362"/>
        <end position="385"/>
    </location>
</feature>
<feature type="transmembrane region" description="Helical" evidence="1">
    <location>
        <begin position="50"/>
        <end position="71"/>
    </location>
</feature>
<accession>A0ABU9DZC4</accession>
<feature type="transmembrane region" description="Helical" evidence="1">
    <location>
        <begin position="213"/>
        <end position="231"/>
    </location>
</feature>
<keyword evidence="1" id="KW-0472">Membrane</keyword>
<evidence type="ECO:0000313" key="3">
    <source>
        <dbReference type="Proteomes" id="UP001491349"/>
    </source>
</evidence>
<organism evidence="2 3">
    <name type="scientific">Flavobacterium buctense</name>
    <dbReference type="NCBI Taxonomy" id="1648146"/>
    <lineage>
        <taxon>Bacteria</taxon>
        <taxon>Pseudomonadati</taxon>
        <taxon>Bacteroidota</taxon>
        <taxon>Flavobacteriia</taxon>
        <taxon>Flavobacteriales</taxon>
        <taxon>Flavobacteriaceae</taxon>
        <taxon>Flavobacterium</taxon>
    </lineage>
</organism>
<keyword evidence="3" id="KW-1185">Reference proteome</keyword>
<evidence type="ECO:0000313" key="2">
    <source>
        <dbReference type="EMBL" id="MEK8179026.1"/>
    </source>
</evidence>
<proteinExistence type="predicted"/>